<name>B2IXK9_NOSP7</name>
<dbReference type="EMBL" id="CP001037">
    <property type="protein sequence ID" value="ACC81537.1"/>
    <property type="molecule type" value="Genomic_DNA"/>
</dbReference>
<accession>B2IXK9</accession>
<dbReference type="HOGENOM" id="CLU_749920_0_0_3"/>
<gene>
    <name evidence="1" type="ordered locus">Npun_F3042</name>
</gene>
<keyword evidence="2" id="KW-1185">Reference proteome</keyword>
<evidence type="ECO:0000313" key="2">
    <source>
        <dbReference type="Proteomes" id="UP000001191"/>
    </source>
</evidence>
<protein>
    <submittedName>
        <fullName evidence="1">Uncharacterized protein</fullName>
    </submittedName>
</protein>
<reference evidence="1 2" key="2">
    <citation type="journal article" date="2013" name="Plant Physiol.">
        <title>A Nostoc punctiforme Sugar Transporter Necessary to Establish a Cyanobacterium-Plant Symbiosis.</title>
        <authorList>
            <person name="Ekman M."/>
            <person name="Picossi S."/>
            <person name="Campbell E.L."/>
            <person name="Meeks J.C."/>
            <person name="Flores E."/>
        </authorList>
    </citation>
    <scope>NUCLEOTIDE SEQUENCE [LARGE SCALE GENOMIC DNA]</scope>
    <source>
        <strain evidence="2">ATCC 29133 / PCC 73102</strain>
    </source>
</reference>
<organism evidence="1 2">
    <name type="scientific">Nostoc punctiforme (strain ATCC 29133 / PCC 73102)</name>
    <dbReference type="NCBI Taxonomy" id="63737"/>
    <lineage>
        <taxon>Bacteria</taxon>
        <taxon>Bacillati</taxon>
        <taxon>Cyanobacteriota</taxon>
        <taxon>Cyanophyceae</taxon>
        <taxon>Nostocales</taxon>
        <taxon>Nostocaceae</taxon>
        <taxon>Nostoc</taxon>
    </lineage>
</organism>
<dbReference type="eggNOG" id="ENOG5033T11">
    <property type="taxonomic scope" value="Bacteria"/>
</dbReference>
<dbReference type="KEGG" id="npu:Npun_F3042"/>
<dbReference type="EnsemblBacteria" id="ACC81537">
    <property type="protein sequence ID" value="ACC81537"/>
    <property type="gene ID" value="Npun_F3042"/>
</dbReference>
<dbReference type="Proteomes" id="UP000001191">
    <property type="component" value="Chromosome"/>
</dbReference>
<reference evidence="2" key="1">
    <citation type="submission" date="2008-04" db="EMBL/GenBank/DDBJ databases">
        <title>Complete sequence of chromosome of Nostoc punctiforme ATCC 29133.</title>
        <authorList>
            <consortium name="US DOE Joint Genome Institute"/>
            <person name="Copeland A."/>
            <person name="Lucas S."/>
            <person name="Lapidus A."/>
            <person name="Glavina del Rio T."/>
            <person name="Dalin E."/>
            <person name="Tice H."/>
            <person name="Pitluck S."/>
            <person name="Chain P."/>
            <person name="Malfatti S."/>
            <person name="Shin M."/>
            <person name="Vergez L."/>
            <person name="Schmutz J."/>
            <person name="Larimer F."/>
            <person name="Land M."/>
            <person name="Hauser L."/>
            <person name="Kyrpides N."/>
            <person name="Kim E."/>
            <person name="Meeks J.C."/>
            <person name="Elhai J."/>
            <person name="Campbell E.L."/>
            <person name="Thiel T."/>
            <person name="Longmire J."/>
            <person name="Potts M."/>
            <person name="Atlas R."/>
        </authorList>
    </citation>
    <scope>NUCLEOTIDE SEQUENCE [LARGE SCALE GENOMIC DNA]</scope>
    <source>
        <strain evidence="2">ATCC 29133 / PCC 73102</strain>
    </source>
</reference>
<dbReference type="AlphaFoldDB" id="B2IXK9"/>
<proteinExistence type="predicted"/>
<sequence length="413" mass="47692">MNNIMTTTTFSNKLYVEQHQVDSNPTTHIEQSTLEYLHTAFLLYEYKQTYTKKEYRALLEEYGWDKGSAEERRSLRIAENFQAFISCPQHLAVLPISVLLRLCSHNYKILIDELKGIPIGGLTCGLVLKLIDKRRLFLKAMNQEKKDGNWRATPDGNRYYTFGKIMEDDHQTGVFTEKLIEELGLSPQRIVRKAIADLYEKHQTEIAKNEIGSFGELIPCEQITDTIEELIPANDENIVNPTNLEVMQRELETLWQRDTEEYDCEEDLEEPEESDIGFEEDEIQAVESTLAGMFGTNEVPGTDAEVLADILRKASDYSSVRQGLWQYQQAKEQAWNLLSDSERKSVWQMLPEAIKKLSNAKREGLIVNFYEMESGGVYKVFTTDYPLIEETVSNSRLDRWLADLKLRHNSDCN</sequence>
<evidence type="ECO:0000313" key="1">
    <source>
        <dbReference type="EMBL" id="ACC81537.1"/>
    </source>
</evidence>